<dbReference type="Pfam" id="PF04008">
    <property type="entry name" value="Adenosine_kin"/>
    <property type="match status" value="1"/>
</dbReference>
<reference evidence="1 2" key="1">
    <citation type="submission" date="2017-11" db="EMBL/GenBank/DDBJ databases">
        <title>Genome-resolved metagenomics identifies genetic mobility, metabolic interactions, and unexpected diversity in perchlorate-reducing communities.</title>
        <authorList>
            <person name="Barnum T.P."/>
            <person name="Figueroa I.A."/>
            <person name="Carlstrom C.I."/>
            <person name="Lucas L.N."/>
            <person name="Engelbrektson A.L."/>
            <person name="Coates J.D."/>
        </authorList>
    </citation>
    <scope>NUCLEOTIDE SEQUENCE [LARGE SCALE GENOMIC DNA]</scope>
    <source>
        <strain evidence="1">BM706</strain>
    </source>
</reference>
<dbReference type="Proteomes" id="UP000234857">
    <property type="component" value="Unassembled WGS sequence"/>
</dbReference>
<dbReference type="AlphaFoldDB" id="A0A2N5ZE09"/>
<sequence>MIKNIPLENPNEYNMIFGQSHFIKTIEDLREAIVNTVPGAKFGIAFSEASGPCLVRFDGNDQELTELAVKNVEKVQSGHCFMIFLKEAFPINLLPTIKRVPEIANIFCATANPVDVIVFEAERGNAVLGVIDGFKPKGVETPEDKKVRYEFLRKIGYKN</sequence>
<protein>
    <recommendedName>
        <fullName evidence="3">Adenosine monophosphate-protein transferase</fullName>
    </recommendedName>
</protein>
<accession>A0A2N5ZE09</accession>
<evidence type="ECO:0008006" key="3">
    <source>
        <dbReference type="Google" id="ProtNLM"/>
    </source>
</evidence>
<dbReference type="PANTHER" id="PTHR36155:SF1">
    <property type="entry name" value="BLL5354 PROTEIN"/>
    <property type="match status" value="1"/>
</dbReference>
<evidence type="ECO:0000313" key="2">
    <source>
        <dbReference type="Proteomes" id="UP000234857"/>
    </source>
</evidence>
<proteinExistence type="predicted"/>
<dbReference type="Gene3D" id="3.40.1520.10">
    <property type="entry name" value="Ta1353-like"/>
    <property type="match status" value="1"/>
</dbReference>
<dbReference type="PANTHER" id="PTHR36155">
    <property type="entry name" value="BLL5354 PROTEIN"/>
    <property type="match status" value="1"/>
</dbReference>
<name>A0A2N5ZE09_MUIH1</name>
<comment type="caution">
    <text evidence="1">The sequence shown here is derived from an EMBL/GenBank/DDBJ whole genome shotgun (WGS) entry which is preliminary data.</text>
</comment>
<evidence type="ECO:0000313" key="1">
    <source>
        <dbReference type="EMBL" id="PLX16898.1"/>
    </source>
</evidence>
<gene>
    <name evidence="1" type="ORF">C0601_08925</name>
</gene>
<dbReference type="SUPFAM" id="SSF103165">
    <property type="entry name" value="Ta1353-like"/>
    <property type="match status" value="1"/>
</dbReference>
<dbReference type="InterPro" id="IPR007153">
    <property type="entry name" value="Adenosine_kinase"/>
</dbReference>
<dbReference type="InterPro" id="IPR036902">
    <property type="entry name" value="Ta1353-like_sf"/>
</dbReference>
<organism evidence="1 2">
    <name type="scientific">Muiribacterium halophilum</name>
    <dbReference type="NCBI Taxonomy" id="2053465"/>
    <lineage>
        <taxon>Bacteria</taxon>
        <taxon>Candidatus Muiribacteriota</taxon>
        <taxon>Candidatus Muiribacteriia</taxon>
        <taxon>Candidatus Muiribacteriales</taxon>
        <taxon>Candidatus Muiribacteriaceae</taxon>
        <taxon>Candidatus Muiribacterium</taxon>
    </lineage>
</organism>
<dbReference type="EMBL" id="PKTG01000101">
    <property type="protein sequence ID" value="PLX16898.1"/>
    <property type="molecule type" value="Genomic_DNA"/>
</dbReference>